<dbReference type="PANTHER" id="PTHR31573:SF1">
    <property type="entry name" value="DNA OXIDATIVE DEMETHYLASE ALKBH2"/>
    <property type="match status" value="1"/>
</dbReference>
<proteinExistence type="predicted"/>
<feature type="region of interest" description="Disordered" evidence="2">
    <location>
        <begin position="1"/>
        <end position="59"/>
    </location>
</feature>
<accession>W9VWY7</accession>
<dbReference type="PANTHER" id="PTHR31573">
    <property type="entry name" value="ALPHA-KETOGLUTARATE-DEPENDENT DIOXYGENASE ALKB HOMOLOG 2"/>
    <property type="match status" value="1"/>
</dbReference>
<dbReference type="GeneID" id="19181665"/>
<dbReference type="GO" id="GO:0006307">
    <property type="term" value="P:DNA alkylation repair"/>
    <property type="evidence" value="ECO:0007669"/>
    <property type="project" value="TreeGrafter"/>
</dbReference>
<dbReference type="GO" id="GO:0035516">
    <property type="term" value="F:broad specificity oxidative DNA demethylase activity"/>
    <property type="evidence" value="ECO:0007669"/>
    <property type="project" value="TreeGrafter"/>
</dbReference>
<dbReference type="STRING" id="1182544.W9VWY7"/>
<dbReference type="InterPro" id="IPR005123">
    <property type="entry name" value="Oxoglu/Fe-dep_dioxygenase_dom"/>
</dbReference>
<protein>
    <recommendedName>
        <fullName evidence="3">Fe2OG dioxygenase domain-containing protein</fullName>
    </recommendedName>
</protein>
<reference evidence="4 5" key="1">
    <citation type="submission" date="2013-03" db="EMBL/GenBank/DDBJ databases">
        <title>The Genome Sequence of Cladophialophora yegresii CBS 114405.</title>
        <authorList>
            <consortium name="The Broad Institute Genomics Platform"/>
            <person name="Cuomo C."/>
            <person name="de Hoog S."/>
            <person name="Gorbushina A."/>
            <person name="Walker B."/>
            <person name="Young S.K."/>
            <person name="Zeng Q."/>
            <person name="Gargeya S."/>
            <person name="Fitzgerald M."/>
            <person name="Haas B."/>
            <person name="Abouelleil A."/>
            <person name="Allen A.W."/>
            <person name="Alvarado L."/>
            <person name="Arachchi H.M."/>
            <person name="Berlin A.M."/>
            <person name="Chapman S.B."/>
            <person name="Gainer-Dewar J."/>
            <person name="Goldberg J."/>
            <person name="Griggs A."/>
            <person name="Gujja S."/>
            <person name="Hansen M."/>
            <person name="Howarth C."/>
            <person name="Imamovic A."/>
            <person name="Ireland A."/>
            <person name="Larimer J."/>
            <person name="McCowan C."/>
            <person name="Murphy C."/>
            <person name="Pearson M."/>
            <person name="Poon T.W."/>
            <person name="Priest M."/>
            <person name="Roberts A."/>
            <person name="Saif S."/>
            <person name="Shea T."/>
            <person name="Sisk P."/>
            <person name="Sykes S."/>
            <person name="Wortman J."/>
            <person name="Nusbaum C."/>
            <person name="Birren B."/>
        </authorList>
    </citation>
    <scope>NUCLEOTIDE SEQUENCE [LARGE SCALE GENOMIC DNA]</scope>
    <source>
        <strain evidence="4 5">CBS 114405</strain>
    </source>
</reference>
<dbReference type="Gene3D" id="2.60.120.590">
    <property type="entry name" value="Alpha-ketoglutarate-dependent dioxygenase AlkB-like"/>
    <property type="match status" value="1"/>
</dbReference>
<feature type="binding site" evidence="1">
    <location>
        <position position="304"/>
    </location>
    <ligand>
        <name>2-oxoglutarate</name>
        <dbReference type="ChEBI" id="CHEBI:16810"/>
    </ligand>
</feature>
<dbReference type="OrthoDB" id="545910at2759"/>
<name>W9VWY7_9EURO</name>
<dbReference type="PROSITE" id="PS51471">
    <property type="entry name" value="FE2OG_OXY"/>
    <property type="match status" value="1"/>
</dbReference>
<feature type="domain" description="Fe2OG dioxygenase" evidence="3">
    <location>
        <begin position="200"/>
        <end position="307"/>
    </location>
</feature>
<comment type="caution">
    <text evidence="4">The sequence shown here is derived from an EMBL/GenBank/DDBJ whole genome shotgun (WGS) entry which is preliminary data.</text>
</comment>
<dbReference type="EMBL" id="AMGW01000005">
    <property type="protein sequence ID" value="EXJ56746.1"/>
    <property type="molecule type" value="Genomic_DNA"/>
</dbReference>
<dbReference type="GO" id="GO:0051747">
    <property type="term" value="F:cytosine C-5 DNA demethylase activity"/>
    <property type="evidence" value="ECO:0007669"/>
    <property type="project" value="TreeGrafter"/>
</dbReference>
<dbReference type="GO" id="GO:0008198">
    <property type="term" value="F:ferrous iron binding"/>
    <property type="evidence" value="ECO:0007669"/>
    <property type="project" value="TreeGrafter"/>
</dbReference>
<evidence type="ECO:0000259" key="3">
    <source>
        <dbReference type="PROSITE" id="PS51471"/>
    </source>
</evidence>
<feature type="binding site" evidence="1">
    <location>
        <position position="302"/>
    </location>
    <ligand>
        <name>2-oxoglutarate</name>
        <dbReference type="ChEBI" id="CHEBI:16810"/>
    </ligand>
</feature>
<feature type="binding site" evidence="1">
    <location>
        <position position="209"/>
    </location>
    <ligand>
        <name>2-oxoglutarate</name>
        <dbReference type="ChEBI" id="CHEBI:16810"/>
    </ligand>
</feature>
<keyword evidence="5" id="KW-1185">Reference proteome</keyword>
<feature type="binding site" evidence="1">
    <location>
        <position position="219"/>
    </location>
    <ligand>
        <name>2-oxoglutarate</name>
        <dbReference type="ChEBI" id="CHEBI:16810"/>
    </ligand>
</feature>
<dbReference type="InterPro" id="IPR032852">
    <property type="entry name" value="ALKBH2"/>
</dbReference>
<feature type="binding site" evidence="1">
    <location>
        <position position="298"/>
    </location>
    <ligand>
        <name>2-oxoglutarate</name>
        <dbReference type="ChEBI" id="CHEBI:16810"/>
    </ligand>
</feature>
<dbReference type="InterPro" id="IPR037151">
    <property type="entry name" value="AlkB-like_sf"/>
</dbReference>
<sequence length="345" mass="39505">MAKRTLDSFFATTPKKPRLEAALQPQLQPQPQPQSQPPVSSTPYPNPNPSPSQFTNHPTYPWPIPHLSAHISREFEPQVTAQGREIKDQPHLDLLYFQPFIPKSIEREVFHFLRSELFFYRVRYTIKRFGKETVINTPRFTTVFGLDATSRFVDDGDSVRIVGFPDNRTVRRDKYRCKPRPIPECLDLLRRVTEANTNTAYNFCLVNYYASGSDSISFHSDDERFLGENPAIASFTLGAKRDFLMKHKPPKEGEAKLETRDIKLALGSGDMVLMRGPTQANWLHSIPKRKGGEADRGRINITFRRAMVPAGTENYYRYNVGEGGCYKWDSSRKEMMPWVRAGDAG</sequence>
<gene>
    <name evidence="4" type="ORF">A1O7_07090</name>
</gene>
<dbReference type="HOGENOM" id="CLU_048788_0_0_1"/>
<dbReference type="RefSeq" id="XP_007759280.1">
    <property type="nucleotide sequence ID" value="XM_007761090.1"/>
</dbReference>
<dbReference type="Pfam" id="PF13532">
    <property type="entry name" value="2OG-FeII_Oxy_2"/>
    <property type="match status" value="1"/>
</dbReference>
<evidence type="ECO:0000313" key="4">
    <source>
        <dbReference type="EMBL" id="EXJ56746.1"/>
    </source>
</evidence>
<dbReference type="eggNOG" id="ENOG502QW9E">
    <property type="taxonomic scope" value="Eukaryota"/>
</dbReference>
<dbReference type="AlphaFoldDB" id="W9VWY7"/>
<dbReference type="VEuPathDB" id="FungiDB:A1O7_07090"/>
<dbReference type="Proteomes" id="UP000019473">
    <property type="component" value="Unassembled WGS sequence"/>
</dbReference>
<feature type="binding site" evidence="1">
    <location>
        <position position="284"/>
    </location>
    <ligand>
        <name>2-oxoglutarate</name>
        <dbReference type="ChEBI" id="CHEBI:16810"/>
    </ligand>
</feature>
<evidence type="ECO:0000313" key="5">
    <source>
        <dbReference type="Proteomes" id="UP000019473"/>
    </source>
</evidence>
<organism evidence="4 5">
    <name type="scientific">Cladophialophora yegresii CBS 114405</name>
    <dbReference type="NCBI Taxonomy" id="1182544"/>
    <lineage>
        <taxon>Eukaryota</taxon>
        <taxon>Fungi</taxon>
        <taxon>Dikarya</taxon>
        <taxon>Ascomycota</taxon>
        <taxon>Pezizomycotina</taxon>
        <taxon>Eurotiomycetes</taxon>
        <taxon>Chaetothyriomycetidae</taxon>
        <taxon>Chaetothyriales</taxon>
        <taxon>Herpotrichiellaceae</taxon>
        <taxon>Cladophialophora</taxon>
    </lineage>
</organism>
<evidence type="ECO:0000256" key="1">
    <source>
        <dbReference type="PIRSR" id="PIRSR632852-1"/>
    </source>
</evidence>
<feature type="binding site" evidence="1">
    <location>
        <position position="222"/>
    </location>
    <ligand>
        <name>substrate</name>
    </ligand>
</feature>
<dbReference type="SUPFAM" id="SSF51197">
    <property type="entry name" value="Clavaminate synthase-like"/>
    <property type="match status" value="1"/>
</dbReference>
<feature type="binding site" evidence="1">
    <location>
        <position position="207"/>
    </location>
    <ligand>
        <name>2-oxoglutarate</name>
        <dbReference type="ChEBI" id="CHEBI:16810"/>
    </ligand>
</feature>
<dbReference type="InterPro" id="IPR027450">
    <property type="entry name" value="AlkB-like"/>
</dbReference>
<evidence type="ECO:0000256" key="2">
    <source>
        <dbReference type="SAM" id="MobiDB-lite"/>
    </source>
</evidence>